<sequence length="41" mass="4814">DKVDKQIINALFNNGRENLTRLKDIIFKNDNETMNLIAPFH</sequence>
<accession>X1FIB7</accession>
<organism evidence="1">
    <name type="scientific">marine sediment metagenome</name>
    <dbReference type="NCBI Taxonomy" id="412755"/>
    <lineage>
        <taxon>unclassified sequences</taxon>
        <taxon>metagenomes</taxon>
        <taxon>ecological metagenomes</taxon>
    </lineage>
</organism>
<reference evidence="1" key="1">
    <citation type="journal article" date="2014" name="Front. Microbiol.">
        <title>High frequency of phylogenetically diverse reductive dehalogenase-homologous genes in deep subseafloor sedimentary metagenomes.</title>
        <authorList>
            <person name="Kawai M."/>
            <person name="Futagami T."/>
            <person name="Toyoda A."/>
            <person name="Takaki Y."/>
            <person name="Nishi S."/>
            <person name="Hori S."/>
            <person name="Arai W."/>
            <person name="Tsubouchi T."/>
            <person name="Morono Y."/>
            <person name="Uchiyama I."/>
            <person name="Ito T."/>
            <person name="Fujiyama A."/>
            <person name="Inagaki F."/>
            <person name="Takami H."/>
        </authorList>
    </citation>
    <scope>NUCLEOTIDE SEQUENCE</scope>
    <source>
        <strain evidence="1">Expedition CK06-06</strain>
    </source>
</reference>
<protein>
    <submittedName>
        <fullName evidence="1">Uncharacterized protein</fullName>
    </submittedName>
</protein>
<dbReference type="AlphaFoldDB" id="X1FIB7"/>
<proteinExistence type="predicted"/>
<gene>
    <name evidence="1" type="ORF">S01H4_66978</name>
</gene>
<feature type="non-terminal residue" evidence="1">
    <location>
        <position position="1"/>
    </location>
</feature>
<name>X1FIB7_9ZZZZ</name>
<comment type="caution">
    <text evidence="1">The sequence shown here is derived from an EMBL/GenBank/DDBJ whole genome shotgun (WGS) entry which is preliminary data.</text>
</comment>
<evidence type="ECO:0000313" key="1">
    <source>
        <dbReference type="EMBL" id="GAH29134.1"/>
    </source>
</evidence>
<dbReference type="EMBL" id="BART01041807">
    <property type="protein sequence ID" value="GAH29134.1"/>
    <property type="molecule type" value="Genomic_DNA"/>
</dbReference>